<dbReference type="InterPro" id="IPR011050">
    <property type="entry name" value="Pectin_lyase_fold/virulence"/>
</dbReference>
<dbReference type="RefSeq" id="WP_048884479.1">
    <property type="nucleotide sequence ID" value="NZ_CP011310.1"/>
</dbReference>
<proteinExistence type="predicted"/>
<sequence length="677" mass="71940">MAGLGFGFGARSSNGGGGKGRQKNATPLVAPVAAWNGTAGSGFSSAPEDPARTTAKPACRLLVVPWQVFTDELTVGVFAAASNGGTLLDNLGLEKVIFHFEGASVDVLAPTYHSFIDANGSTVKHLGWWATLKRPAGHVGDFDEANLYVEAVPSDAAMQRRVVGPYVFLPSATLHDGSVTVAPSGADFTTLQGALDATNSAGYKNPRITFTGDGNYQIVLAGGAAAGWNTIDAAPGVTATIVGPDNPDFEGLSGKGRQRINGTLKFTGSGIVIDMAEYIELYPNHPTRYPWFDGCRITDSKGFTASWRGRHKANFVGWAIKGESYFTECEIDNLFNCPDDAVLARGIHVRDCYNDVFNDALCVVGCRVEDHDGRFWNDNRLAMTVTYTGPEATAYIQRTSSVGGIRINWGANSADLTIGTTEADYAANTNYSVRNVVDFINSYSADGWSATLIDDTHWAASLCKFNKKGAGFSATNVKDATLSLYTAFDIHADIYQRGNSGTLENVVVYGNYGHDIVAQDLFFAGAMRDTIAINNAFHNKTDASTSIDLASQLNSAHSHVVVAHNTLASQRFVLRNDLNYDPDAYCLFANNSIKSFTWSATADADLEVADNHFISGSVPAGSVGTTIGGSTDTLYTDAANGNFTPAGDLLTNSAGPLAYYDFAGETRKGQAAKGALD</sequence>
<accession>A0A0H4V915</accession>
<reference evidence="2" key="2">
    <citation type="submission" date="2015-04" db="EMBL/GenBank/DDBJ databases">
        <title>The complete genome sequence of Erythrobacter sp. s21-N3.</title>
        <authorList>
            <person name="Zhuang L."/>
            <person name="Liu Y."/>
            <person name="Shao Z."/>
        </authorList>
    </citation>
    <scope>NUCLEOTIDE SEQUENCE [LARGE SCALE GENOMIC DNA]</scope>
    <source>
        <strain evidence="2">s21-N3</strain>
    </source>
</reference>
<dbReference type="Proteomes" id="UP000059113">
    <property type="component" value="Chromosome"/>
</dbReference>
<evidence type="ECO:0000313" key="2">
    <source>
        <dbReference type="Proteomes" id="UP000059113"/>
    </source>
</evidence>
<gene>
    <name evidence="1" type="ORF">CP97_01415</name>
</gene>
<dbReference type="AlphaFoldDB" id="A0A0H4V915"/>
<evidence type="ECO:0000313" key="1">
    <source>
        <dbReference type="EMBL" id="AKQ40995.1"/>
    </source>
</evidence>
<keyword evidence="2" id="KW-1185">Reference proteome</keyword>
<protein>
    <submittedName>
        <fullName evidence="1">Uncharacterized protein</fullName>
    </submittedName>
</protein>
<dbReference type="STRING" id="1648404.CP97_01415"/>
<name>A0A0H4V915_9SPHN</name>
<organism evidence="1 2">
    <name type="scientific">Aurantiacibacter atlanticus</name>
    <dbReference type="NCBI Taxonomy" id="1648404"/>
    <lineage>
        <taxon>Bacteria</taxon>
        <taxon>Pseudomonadati</taxon>
        <taxon>Pseudomonadota</taxon>
        <taxon>Alphaproteobacteria</taxon>
        <taxon>Sphingomonadales</taxon>
        <taxon>Erythrobacteraceae</taxon>
        <taxon>Aurantiacibacter</taxon>
    </lineage>
</organism>
<dbReference type="KEGG" id="ery:CP97_01415"/>
<dbReference type="EMBL" id="CP011310">
    <property type="protein sequence ID" value="AKQ40995.1"/>
    <property type="molecule type" value="Genomic_DNA"/>
</dbReference>
<reference evidence="1 2" key="1">
    <citation type="journal article" date="2015" name="Int. J. Syst. Evol. Microbiol.">
        <title>Erythrobacter atlanticus sp. nov., a bacterium from ocean sediment able to degrade polycyclic aromatic hydrocarbons.</title>
        <authorList>
            <person name="Zhuang L."/>
            <person name="Liu Y."/>
            <person name="Wang L."/>
            <person name="Wang W."/>
            <person name="Shao Z."/>
        </authorList>
    </citation>
    <scope>NUCLEOTIDE SEQUENCE [LARGE SCALE GENOMIC DNA]</scope>
    <source>
        <strain evidence="2">s21-N3</strain>
    </source>
</reference>
<dbReference type="SUPFAM" id="SSF51126">
    <property type="entry name" value="Pectin lyase-like"/>
    <property type="match status" value="1"/>
</dbReference>
<dbReference type="PATRIC" id="fig|1648404.4.peg.301"/>
<dbReference type="OrthoDB" id="7498487at2"/>